<keyword evidence="2" id="KW-1185">Reference proteome</keyword>
<evidence type="ECO:0000313" key="1">
    <source>
        <dbReference type="EMBL" id="KAJ9575843.1"/>
    </source>
</evidence>
<sequence>ASNTISIFVFLISSRQFKSPASMTFSSFLTRSVATMIVSSAFYTSMLGRMD</sequence>
<dbReference type="AlphaFoldDB" id="A0AAD7Z9B5"/>
<dbReference type="Proteomes" id="UP001233999">
    <property type="component" value="Unassembled WGS sequence"/>
</dbReference>
<reference evidence="1" key="1">
    <citation type="journal article" date="2023" name="IScience">
        <title>Live-bearing cockroach genome reveals convergent evolutionary mechanisms linked to viviparity in insects and beyond.</title>
        <authorList>
            <person name="Fouks B."/>
            <person name="Harrison M.C."/>
            <person name="Mikhailova A.A."/>
            <person name="Marchal E."/>
            <person name="English S."/>
            <person name="Carruthers M."/>
            <person name="Jennings E.C."/>
            <person name="Chiamaka E.L."/>
            <person name="Frigard R.A."/>
            <person name="Pippel M."/>
            <person name="Attardo G.M."/>
            <person name="Benoit J.B."/>
            <person name="Bornberg-Bauer E."/>
            <person name="Tobe S.S."/>
        </authorList>
    </citation>
    <scope>NUCLEOTIDE SEQUENCE</scope>
    <source>
        <strain evidence="1">Stay&amp;Tobe</strain>
    </source>
</reference>
<accession>A0AAD7Z9B5</accession>
<reference evidence="1" key="2">
    <citation type="submission" date="2023-05" db="EMBL/GenBank/DDBJ databases">
        <authorList>
            <person name="Fouks B."/>
        </authorList>
    </citation>
    <scope>NUCLEOTIDE SEQUENCE</scope>
    <source>
        <strain evidence="1">Stay&amp;Tobe</strain>
        <tissue evidence="1">Testes</tissue>
    </source>
</reference>
<evidence type="ECO:0000313" key="2">
    <source>
        <dbReference type="Proteomes" id="UP001233999"/>
    </source>
</evidence>
<feature type="non-terminal residue" evidence="1">
    <location>
        <position position="51"/>
    </location>
</feature>
<protein>
    <submittedName>
        <fullName evidence="1">Uncharacterized protein</fullName>
    </submittedName>
</protein>
<name>A0AAD7Z9B5_DIPPU</name>
<proteinExistence type="predicted"/>
<gene>
    <name evidence="1" type="ORF">L9F63_007301</name>
</gene>
<comment type="caution">
    <text evidence="1">The sequence shown here is derived from an EMBL/GenBank/DDBJ whole genome shotgun (WGS) entry which is preliminary data.</text>
</comment>
<dbReference type="EMBL" id="JASPKZ010009819">
    <property type="protein sequence ID" value="KAJ9575843.1"/>
    <property type="molecule type" value="Genomic_DNA"/>
</dbReference>
<organism evidence="1 2">
    <name type="scientific">Diploptera punctata</name>
    <name type="common">Pacific beetle cockroach</name>
    <dbReference type="NCBI Taxonomy" id="6984"/>
    <lineage>
        <taxon>Eukaryota</taxon>
        <taxon>Metazoa</taxon>
        <taxon>Ecdysozoa</taxon>
        <taxon>Arthropoda</taxon>
        <taxon>Hexapoda</taxon>
        <taxon>Insecta</taxon>
        <taxon>Pterygota</taxon>
        <taxon>Neoptera</taxon>
        <taxon>Polyneoptera</taxon>
        <taxon>Dictyoptera</taxon>
        <taxon>Blattodea</taxon>
        <taxon>Blaberoidea</taxon>
        <taxon>Blaberidae</taxon>
        <taxon>Diplopterinae</taxon>
        <taxon>Diploptera</taxon>
    </lineage>
</organism>
<feature type="non-terminal residue" evidence="1">
    <location>
        <position position="1"/>
    </location>
</feature>